<dbReference type="Proteomes" id="UP001066276">
    <property type="component" value="Chromosome 6"/>
</dbReference>
<evidence type="ECO:0000313" key="1">
    <source>
        <dbReference type="EMBL" id="KAJ1140897.1"/>
    </source>
</evidence>
<accession>A0AAV7QNF0</accession>
<keyword evidence="2" id="KW-1185">Reference proteome</keyword>
<dbReference type="AlphaFoldDB" id="A0AAV7QNF0"/>
<comment type="caution">
    <text evidence="1">The sequence shown here is derived from an EMBL/GenBank/DDBJ whole genome shotgun (WGS) entry which is preliminary data.</text>
</comment>
<organism evidence="1 2">
    <name type="scientific">Pleurodeles waltl</name>
    <name type="common">Iberian ribbed newt</name>
    <dbReference type="NCBI Taxonomy" id="8319"/>
    <lineage>
        <taxon>Eukaryota</taxon>
        <taxon>Metazoa</taxon>
        <taxon>Chordata</taxon>
        <taxon>Craniata</taxon>
        <taxon>Vertebrata</taxon>
        <taxon>Euteleostomi</taxon>
        <taxon>Amphibia</taxon>
        <taxon>Batrachia</taxon>
        <taxon>Caudata</taxon>
        <taxon>Salamandroidea</taxon>
        <taxon>Salamandridae</taxon>
        <taxon>Pleurodelinae</taxon>
        <taxon>Pleurodeles</taxon>
    </lineage>
</organism>
<name>A0AAV7QNF0_PLEWA</name>
<evidence type="ECO:0000313" key="2">
    <source>
        <dbReference type="Proteomes" id="UP001066276"/>
    </source>
</evidence>
<sequence>MKGQTVIKCREGAIEAYLVKSKLSQVKEKKKKKMKKSVNMARAMSWDYTDAQQLQHISDNVFKGPGDFVTVSAGDGDPPSLHLIYQTIMAQHKQSQGDNKKARVASKQLQVAVSKIAKSCSEIGERIATIETCTSVLEAELGTAAQQSTMHE</sequence>
<gene>
    <name evidence="1" type="ORF">NDU88_007234</name>
</gene>
<protein>
    <submittedName>
        <fullName evidence="1">Uncharacterized protein</fullName>
    </submittedName>
</protein>
<proteinExistence type="predicted"/>
<reference evidence="1" key="1">
    <citation type="journal article" date="2022" name="bioRxiv">
        <title>Sequencing and chromosome-scale assembly of the giantPleurodeles waltlgenome.</title>
        <authorList>
            <person name="Brown T."/>
            <person name="Elewa A."/>
            <person name="Iarovenko S."/>
            <person name="Subramanian E."/>
            <person name="Araus A.J."/>
            <person name="Petzold A."/>
            <person name="Susuki M."/>
            <person name="Suzuki K.-i.T."/>
            <person name="Hayashi T."/>
            <person name="Toyoda A."/>
            <person name="Oliveira C."/>
            <person name="Osipova E."/>
            <person name="Leigh N.D."/>
            <person name="Simon A."/>
            <person name="Yun M.H."/>
        </authorList>
    </citation>
    <scope>NUCLEOTIDE SEQUENCE</scope>
    <source>
        <strain evidence="1">20211129_DDA</strain>
        <tissue evidence="1">Liver</tissue>
    </source>
</reference>
<dbReference type="EMBL" id="JANPWB010000010">
    <property type="protein sequence ID" value="KAJ1140897.1"/>
    <property type="molecule type" value="Genomic_DNA"/>
</dbReference>